<dbReference type="SUPFAM" id="SSF69065">
    <property type="entry name" value="RNase III domain-like"/>
    <property type="match status" value="1"/>
</dbReference>
<dbReference type="Proteomes" id="UP000481852">
    <property type="component" value="Unassembled WGS sequence"/>
</dbReference>
<dbReference type="InterPro" id="IPR008226">
    <property type="entry name" value="Mini3_fam"/>
</dbReference>
<evidence type="ECO:0000256" key="3">
    <source>
        <dbReference type="ARBA" id="ARBA00022722"/>
    </source>
</evidence>
<organism evidence="8 9">
    <name type="scientific">Porcincola intestinalis</name>
    <dbReference type="NCBI Taxonomy" id="2606632"/>
    <lineage>
        <taxon>Bacteria</taxon>
        <taxon>Bacillati</taxon>
        <taxon>Bacillota</taxon>
        <taxon>Clostridia</taxon>
        <taxon>Lachnospirales</taxon>
        <taxon>Lachnospiraceae</taxon>
        <taxon>Porcincola</taxon>
    </lineage>
</organism>
<protein>
    <recommendedName>
        <fullName evidence="6">Mini-ribonuclease 3</fullName>
        <shortName evidence="6">Mini-3</shortName>
        <shortName evidence="6">Mini-RNase 3</shortName>
        <ecNumber evidence="6">3.1.26.-</ecNumber>
    </recommendedName>
    <alternativeName>
        <fullName evidence="6">Mini-RNase III</fullName>
        <shortName evidence="6">Mini-III</shortName>
    </alternativeName>
</protein>
<dbReference type="GO" id="GO:0006364">
    <property type="term" value="P:rRNA processing"/>
    <property type="evidence" value="ECO:0007669"/>
    <property type="project" value="UniProtKB-UniRule"/>
</dbReference>
<keyword evidence="2 6" id="KW-0698">rRNA processing</keyword>
<keyword evidence="1 6" id="KW-0690">Ribosome biogenesis</keyword>
<comment type="caution">
    <text evidence="8">The sequence shown here is derived from an EMBL/GenBank/DDBJ whole genome shotgun (WGS) entry which is preliminary data.</text>
</comment>
<comment type="similarity">
    <text evidence="6">Belongs to the MrnC RNase family.</text>
</comment>
<evidence type="ECO:0000313" key="8">
    <source>
        <dbReference type="EMBL" id="MSS13908.1"/>
    </source>
</evidence>
<keyword evidence="9" id="KW-1185">Reference proteome</keyword>
<evidence type="ECO:0000259" key="7">
    <source>
        <dbReference type="Pfam" id="PF00636"/>
    </source>
</evidence>
<feature type="domain" description="RNase III" evidence="7">
    <location>
        <begin position="41"/>
        <end position="137"/>
    </location>
</feature>
<dbReference type="GO" id="GO:0005737">
    <property type="term" value="C:cytoplasm"/>
    <property type="evidence" value="ECO:0007669"/>
    <property type="project" value="UniProtKB-SubCell"/>
</dbReference>
<dbReference type="RefSeq" id="WP_154522642.1">
    <property type="nucleotide sequence ID" value="NZ_VULZ01000002.1"/>
</dbReference>
<dbReference type="HAMAP" id="MF_01468">
    <property type="entry name" value="RNase_Mini_III"/>
    <property type="match status" value="1"/>
</dbReference>
<keyword evidence="6" id="KW-0460">Magnesium</keyword>
<keyword evidence="4 6" id="KW-0255">Endonuclease</keyword>
<dbReference type="PANTHER" id="PTHR34276:SF1">
    <property type="entry name" value="MINI-RIBONUCLEASE 3"/>
    <property type="match status" value="1"/>
</dbReference>
<evidence type="ECO:0000256" key="5">
    <source>
        <dbReference type="ARBA" id="ARBA00022801"/>
    </source>
</evidence>
<evidence type="ECO:0000256" key="4">
    <source>
        <dbReference type="ARBA" id="ARBA00022759"/>
    </source>
</evidence>
<feature type="active site" evidence="6">
    <location>
        <position position="47"/>
    </location>
</feature>
<comment type="function">
    <text evidence="6">Involved in correct processing of both the 5' and 3' ends of 23S rRNA precursor. Processes 30S rRNA precursor transcript even in absence of ribonuclease 3 (Rnc); Rnc processes 30S rRNA into smaller rRNA precursors.</text>
</comment>
<dbReference type="InterPro" id="IPR000999">
    <property type="entry name" value="RNase_III_dom"/>
</dbReference>
<evidence type="ECO:0000313" key="9">
    <source>
        <dbReference type="Proteomes" id="UP000481852"/>
    </source>
</evidence>
<dbReference type="Pfam" id="PF00636">
    <property type="entry name" value="Ribonuclease_3"/>
    <property type="match status" value="1"/>
</dbReference>
<sequence>MEESVTVLETAEESAAADLQTIVDHYCGLPQKDWMQYSPLTLAWIGDTVFDLIVRTALVKQANMQTEKLHRQAAALVNARMQAEGALRIRASFSAEEEAVYRRGRNSNPHHTAKNADREQYLEATGFEALLGYLYLRRRYSRIMELVKAAYPAL</sequence>
<reference evidence="8 9" key="1">
    <citation type="submission" date="2019-08" db="EMBL/GenBank/DDBJ databases">
        <title>In-depth cultivation of the pig gut microbiome towards novel bacterial diversity and tailored functional studies.</title>
        <authorList>
            <person name="Wylensek D."/>
            <person name="Hitch T.C.A."/>
            <person name="Clavel T."/>
        </authorList>
    </citation>
    <scope>NUCLEOTIDE SEQUENCE [LARGE SCALE GENOMIC DNA]</scope>
    <source>
        <strain evidence="8 9">Oil+RF-744-WCA-WT-11</strain>
    </source>
</reference>
<proteinExistence type="inferred from homology"/>
<dbReference type="AlphaFoldDB" id="A0A6L5X3H7"/>
<dbReference type="GO" id="GO:0004525">
    <property type="term" value="F:ribonuclease III activity"/>
    <property type="evidence" value="ECO:0007669"/>
    <property type="project" value="InterPro"/>
</dbReference>
<dbReference type="EMBL" id="VULZ01000002">
    <property type="protein sequence ID" value="MSS13908.1"/>
    <property type="molecule type" value="Genomic_DNA"/>
</dbReference>
<keyword evidence="6" id="KW-0963">Cytoplasm</keyword>
<evidence type="ECO:0000256" key="2">
    <source>
        <dbReference type="ARBA" id="ARBA00022552"/>
    </source>
</evidence>
<dbReference type="EC" id="3.1.26.-" evidence="6"/>
<name>A0A6L5X3H7_9FIRM</name>
<comment type="subunit">
    <text evidence="6">Homodimer.</text>
</comment>
<comment type="cofactor">
    <cofactor evidence="6">
        <name>Mg(2+)</name>
        <dbReference type="ChEBI" id="CHEBI:18420"/>
    </cofactor>
</comment>
<evidence type="ECO:0000256" key="1">
    <source>
        <dbReference type="ARBA" id="ARBA00022517"/>
    </source>
</evidence>
<dbReference type="Gene3D" id="1.10.1520.10">
    <property type="entry name" value="Ribonuclease III domain"/>
    <property type="match status" value="1"/>
</dbReference>
<keyword evidence="6" id="KW-0694">RNA-binding</keyword>
<keyword evidence="5 6" id="KW-0378">Hydrolase</keyword>
<keyword evidence="3 6" id="KW-0540">Nuclease</keyword>
<comment type="subcellular location">
    <subcellularLocation>
        <location evidence="6">Cytoplasm</location>
    </subcellularLocation>
</comment>
<gene>
    <name evidence="6" type="primary">mrnC</name>
    <name evidence="8" type="ORF">FYJ35_02430</name>
</gene>
<dbReference type="PANTHER" id="PTHR34276">
    <property type="entry name" value="MINI-RIBONUCLEASE 3"/>
    <property type="match status" value="1"/>
</dbReference>
<evidence type="ECO:0000256" key="6">
    <source>
        <dbReference type="HAMAP-Rule" id="MF_01468"/>
    </source>
</evidence>
<dbReference type="InterPro" id="IPR036389">
    <property type="entry name" value="RNase_III_sf"/>
</dbReference>
<accession>A0A6L5X3H7</accession>
<keyword evidence="6" id="KW-0699">rRNA-binding</keyword>
<dbReference type="GO" id="GO:0019843">
    <property type="term" value="F:rRNA binding"/>
    <property type="evidence" value="ECO:0007669"/>
    <property type="project" value="UniProtKB-UniRule"/>
</dbReference>